<keyword evidence="1" id="KW-0175">Coiled coil</keyword>
<proteinExistence type="predicted"/>
<evidence type="ECO:0000259" key="2">
    <source>
        <dbReference type="Pfam" id="PF13476"/>
    </source>
</evidence>
<dbReference type="EMBL" id="CP053838">
    <property type="protein sequence ID" value="QKF74510.1"/>
    <property type="molecule type" value="Genomic_DNA"/>
</dbReference>
<protein>
    <submittedName>
        <fullName evidence="3">Putative exonuclease SbcCD, C subunit</fullName>
    </submittedName>
</protein>
<dbReference type="KEGG" id="afc:AFAEC_a0065"/>
<dbReference type="Pfam" id="PF13476">
    <property type="entry name" value="AAA_23"/>
    <property type="match status" value="1"/>
</dbReference>
<dbReference type="Gene3D" id="3.40.50.300">
    <property type="entry name" value="P-loop containing nucleotide triphosphate hydrolases"/>
    <property type="match status" value="2"/>
</dbReference>
<sequence length="1196" mass="137786">MKILKVKSLNINSLKGEFEVDFEKFLKDESLFAITGPTGAGKSTILDVITCALYGRTARLTNPNELMSRHTGECLCEVEFEVKGKVYRSSWSQKRARKSPEGAFQSAKMELSVVESGKILESLISKVPKYIEDLCGLDFKRFSKSMMLSQGSFDAFLKADINERSTLLENITGTQIYKQISQEIYQTYTRKNDEIKLDENLLGNIELLSNEVVSEKTSILNSSKAQKLEFDSKGNELKKVINWLENLQKLEADNTKYIQEFEQISLEKENKKEEFIKLDLANKALNVQPIYQEKNSLTQIINQDKEKLEKLQKELIELKQQLELKTNESLKSKDELDKEKVSFDTNSKKLQEVRTLQTKIESKLQNIKELDNKISSQNEQKTKLNEDLKVLKINQEKIDNELKTINDYLIKNKDDESLKEEISLISKNVNDYKDVLKLLKQIEEKIQNNSLDEKTLQDSFTKAKKEFDEIKVLFDSKDKEYKDLEIQASNFNKKELNNRDRLKSIEKLIISIDEYKRLLESILKEENIISSSKDELKTIKTNIEEKTKLITEIQTHIQTLNDKREAELLIAKYESDRANLKEGEECFLCGSKEHPFVNHKISVNTDETTSIIAQKKQIFDEENRALRTIELNLSKLETKIESSTLELNKLSKNKEDIEQVFSSLNFVLTDDSKTNLEEEKQLLEDELRNIVKIRDEKEKVLIQRDNLQKELNTKQTFVLQNEQELYKLKSSIEQLQNEQIQNISKKQSLEEELSKVYSKYEFIFDEKFEESFRNLVAKKDSFIKNETSKKELDAKLQSLTIQLKEFDTKIKSIESNLKTDDEQLSKISNETIELQTQSKAILDVSDLNIFEKDITSKFNTINERYNSLLKELININSKNESLNTQIKELNQKQINDNIKFEEITQKFNNALAENSFSSKEEFEKALLSKELREELSMRCKDLEEKYTQVETLKIDTAKKLSEQKELNLTDKELQTLNEELKELQTSIDELQKSIGSLEKELEINASNMKKHEDKIKELENKKEAFKVWIKLNEMIGSASGDKFAKFAQGITLDQLIYLANKHLQILSPRYELQRSSDSSKLLEIEIIDGFQGDVVRPVSTLSGGESFIVSLSLALGLSALASQKISIDSLFLDEGFGTLDSDSLELALNALNQLQSSGKMVGVISHVEALKERISLQIRVTPKGDGTSVLNLSNLI</sequence>
<reference evidence="3" key="1">
    <citation type="submission" date="2020-05" db="EMBL/GenBank/DDBJ databases">
        <title>Complete genome sequencing of Campylobacter and Arcobacter type strains.</title>
        <authorList>
            <person name="Miller W.G."/>
            <person name="Yee E."/>
        </authorList>
    </citation>
    <scope>NUCLEOTIDE SEQUENCE [LARGE SCALE GENOMIC DNA]</scope>
    <source>
        <strain evidence="3">CCUG 66484</strain>
        <plasmid evidence="3">pAFAEC</plasmid>
    </source>
</reference>
<name>A0A6M8MUF9_9BACT</name>
<dbReference type="AlphaFoldDB" id="A0A6M8MUF9"/>
<dbReference type="PANTHER" id="PTHR32114">
    <property type="entry name" value="ABC TRANSPORTER ABCH.3"/>
    <property type="match status" value="1"/>
</dbReference>
<dbReference type="InterPro" id="IPR038729">
    <property type="entry name" value="Rad50/SbcC_AAA"/>
</dbReference>
<feature type="coiled-coil region" evidence="1">
    <location>
        <begin position="619"/>
        <end position="752"/>
    </location>
</feature>
<dbReference type="SUPFAM" id="SSF52540">
    <property type="entry name" value="P-loop containing nucleoside triphosphate hydrolases"/>
    <property type="match status" value="2"/>
</dbReference>
<feature type="coiled-coil region" evidence="1">
    <location>
        <begin position="932"/>
        <end position="1028"/>
    </location>
</feature>
<geneLocation type="plasmid" evidence="3">
    <name>pAFAEC</name>
</geneLocation>
<dbReference type="PANTHER" id="PTHR32114:SF2">
    <property type="entry name" value="ABC TRANSPORTER ABCH.3"/>
    <property type="match status" value="1"/>
</dbReference>
<feature type="coiled-coil region" evidence="1">
    <location>
        <begin position="789"/>
        <end position="830"/>
    </location>
</feature>
<accession>A0A6M8MUF9</accession>
<organism evidence="3">
    <name type="scientific">Aliarcobacter faecis</name>
    <dbReference type="NCBI Taxonomy" id="1564138"/>
    <lineage>
        <taxon>Bacteria</taxon>
        <taxon>Pseudomonadati</taxon>
        <taxon>Campylobacterota</taxon>
        <taxon>Epsilonproteobacteria</taxon>
        <taxon>Campylobacterales</taxon>
        <taxon>Arcobacteraceae</taxon>
        <taxon>Aliarcobacter</taxon>
    </lineage>
</organism>
<keyword evidence="3" id="KW-0378">Hydrolase</keyword>
<evidence type="ECO:0000256" key="1">
    <source>
        <dbReference type="SAM" id="Coils"/>
    </source>
</evidence>
<feature type="coiled-coil region" evidence="1">
    <location>
        <begin position="865"/>
        <end position="892"/>
    </location>
</feature>
<keyword evidence="3" id="KW-0540">Nuclease</keyword>
<evidence type="ECO:0000313" key="3">
    <source>
        <dbReference type="EMBL" id="QKF74510.1"/>
    </source>
</evidence>
<dbReference type="OrthoDB" id="9795626at2"/>
<dbReference type="Pfam" id="PF13558">
    <property type="entry name" value="SbcC_Walker_B"/>
    <property type="match status" value="1"/>
</dbReference>
<dbReference type="RefSeq" id="WP_026806338.1">
    <property type="nucleotide sequence ID" value="NZ_CP053838.1"/>
</dbReference>
<dbReference type="GO" id="GO:0016887">
    <property type="term" value="F:ATP hydrolysis activity"/>
    <property type="evidence" value="ECO:0007669"/>
    <property type="project" value="InterPro"/>
</dbReference>
<dbReference type="InterPro" id="IPR027417">
    <property type="entry name" value="P-loop_NTPase"/>
</dbReference>
<keyword evidence="3" id="KW-0614">Plasmid</keyword>
<feature type="domain" description="Rad50/SbcC-type AAA" evidence="2">
    <location>
        <begin position="9"/>
        <end position="196"/>
    </location>
</feature>
<dbReference type="GO" id="GO:0006302">
    <property type="term" value="P:double-strand break repair"/>
    <property type="evidence" value="ECO:0007669"/>
    <property type="project" value="InterPro"/>
</dbReference>
<dbReference type="GO" id="GO:0004527">
    <property type="term" value="F:exonuclease activity"/>
    <property type="evidence" value="ECO:0007669"/>
    <property type="project" value="UniProtKB-KW"/>
</dbReference>
<keyword evidence="3" id="KW-0269">Exonuclease</keyword>
<gene>
    <name evidence="3" type="ORF">AFAEC_a0065</name>
</gene>
<feature type="coiled-coil region" evidence="1">
    <location>
        <begin position="240"/>
        <end position="401"/>
    </location>
</feature>